<proteinExistence type="predicted"/>
<dbReference type="CDD" id="cd00161">
    <property type="entry name" value="beta-trefoil_Ricin-like"/>
    <property type="match status" value="1"/>
</dbReference>
<dbReference type="Proteomes" id="UP000664417">
    <property type="component" value="Unassembled WGS sequence"/>
</dbReference>
<dbReference type="InterPro" id="IPR036195">
    <property type="entry name" value="AbfB_ABD_sf"/>
</dbReference>
<gene>
    <name evidence="3" type="ORF">J3U88_04620</name>
</gene>
<feature type="chain" id="PRO_5035259957" evidence="1">
    <location>
        <begin position="21"/>
        <end position="780"/>
    </location>
</feature>
<dbReference type="PANTHER" id="PTHR38792">
    <property type="entry name" value="BNR/ASP-BOX REPEAT DOMAIN PROTEIN (AFU_ORTHOLOGUE AFUA_7G06430)-RELATED"/>
    <property type="match status" value="1"/>
</dbReference>
<evidence type="ECO:0000256" key="1">
    <source>
        <dbReference type="SAM" id="SignalP"/>
    </source>
</evidence>
<keyword evidence="4" id="KW-1185">Reference proteome</keyword>
<dbReference type="InterPro" id="IPR035992">
    <property type="entry name" value="Ricin_B-like_lectins"/>
</dbReference>
<dbReference type="InterPro" id="IPR036278">
    <property type="entry name" value="Sialidase_sf"/>
</dbReference>
<dbReference type="Pfam" id="PF05270">
    <property type="entry name" value="AbfB"/>
    <property type="match status" value="1"/>
</dbReference>
<dbReference type="SUPFAM" id="SSF110221">
    <property type="entry name" value="AbfB domain"/>
    <property type="match status" value="1"/>
</dbReference>
<reference evidence="3" key="1">
    <citation type="submission" date="2021-03" db="EMBL/GenBank/DDBJ databases">
        <authorList>
            <person name="Wang G."/>
        </authorList>
    </citation>
    <scope>NUCLEOTIDE SEQUENCE</scope>
    <source>
        <strain evidence="3">KCTC 12899</strain>
    </source>
</reference>
<dbReference type="GO" id="GO:0046373">
    <property type="term" value="P:L-arabinose metabolic process"/>
    <property type="evidence" value="ECO:0007669"/>
    <property type="project" value="InterPro"/>
</dbReference>
<organism evidence="3 4">
    <name type="scientific">Acanthopleuribacter pedis</name>
    <dbReference type="NCBI Taxonomy" id="442870"/>
    <lineage>
        <taxon>Bacteria</taxon>
        <taxon>Pseudomonadati</taxon>
        <taxon>Acidobacteriota</taxon>
        <taxon>Holophagae</taxon>
        <taxon>Acanthopleuribacterales</taxon>
        <taxon>Acanthopleuribacteraceae</taxon>
        <taxon>Acanthopleuribacter</taxon>
    </lineage>
</organism>
<evidence type="ECO:0000259" key="2">
    <source>
        <dbReference type="Pfam" id="PF05270"/>
    </source>
</evidence>
<dbReference type="SUPFAM" id="SSF50939">
    <property type="entry name" value="Sialidases"/>
    <property type="match status" value="1"/>
</dbReference>
<protein>
    <submittedName>
        <fullName evidence="3">AbfB domain-containing protein</fullName>
    </submittedName>
</protein>
<evidence type="ECO:0000313" key="4">
    <source>
        <dbReference type="Proteomes" id="UP000664417"/>
    </source>
</evidence>
<accession>A0A8J7Q6P0</accession>
<dbReference type="CDD" id="cd15482">
    <property type="entry name" value="Sialidase_non-viral"/>
    <property type="match status" value="1"/>
</dbReference>
<feature type="domain" description="Alpha-L-arabinofuranosidase B arabinose-binding" evidence="2">
    <location>
        <begin position="57"/>
        <end position="160"/>
    </location>
</feature>
<name>A0A8J7Q6P0_9BACT</name>
<dbReference type="Gene3D" id="2.120.10.10">
    <property type="match status" value="1"/>
</dbReference>
<dbReference type="InterPro" id="IPR007934">
    <property type="entry name" value="AbfB_ABD"/>
</dbReference>
<dbReference type="AlphaFoldDB" id="A0A8J7Q6P0"/>
<sequence>MFIPMRLLFLVVCALPLAKAQDLSSQLTGKTVQLRAVVGDGLYVNVRDGRELWLSRKSSCLANFEKNTTFKITPGLVGYGVSFESVLQPGHFLHNTRGDLRMTRDQKNYRFHAAASFVPRQATTHANGFTFESVSEPDHFVQHRQFRMVIRTVGAQDAIFNTWYLDHAEATPFGSEQQIAGAVVSQPDVVRLSANGQNNGRLIAVAKHDSGFATYYESLDDGASWERFSTTQQATDANLFEVPQTVGFLYAGSLLSATVVRDTSGPGPATSAIRINLSGNLAQSWQYHSVPVQQVPGLIADPALMVDGNGELALFYTRAEGSARVLVRQSATDGFTWGAPQTVVQLGALGKFSIVQAAADRYVMAYETCDSDCAVFLRTSSNGRDWGPVDTTGTKPSAQTGRFFAGAPVLSRISAETSNSLSFPNPGAALILSGANLRETDGSASDQNGRVFFINPAGSDQWLEMKAPILSLNSATSGNSLATPSTFVPTLEGDRVHQVTVRNGRVLTAPTFFDNPVHSGNLILRDPGSNRTLAWSSGQLVLSSETLGSKWHLNNLGNGEYHLANTGTNRLLKYNNDGSLELADPAFSECERWNPRLNANGTATFTAVVGGQVLTVDGVSEFALQPTSGHTFMNAAYNMISVADGRLISRAPCEAIAGEQPTLETEDAAGCNTWFLRQGDDGFFFIHGSFSAGPLTVVDCESDGPCAADDNAPLAFSAGPETERQQWAVEQQPNGSVRLINRFSGKDLVAGGCSDSGSNVLVQKQRGDDPCHFWYLNLRL</sequence>
<dbReference type="Gene3D" id="2.80.10.50">
    <property type="match status" value="2"/>
</dbReference>
<dbReference type="SUPFAM" id="SSF50370">
    <property type="entry name" value="Ricin B-like lectins"/>
    <property type="match status" value="1"/>
</dbReference>
<dbReference type="RefSeq" id="WP_207857149.1">
    <property type="nucleotide sequence ID" value="NZ_JAFREP010000003.1"/>
</dbReference>
<keyword evidence="1" id="KW-0732">Signal</keyword>
<evidence type="ECO:0000313" key="3">
    <source>
        <dbReference type="EMBL" id="MBO1317734.1"/>
    </source>
</evidence>
<feature type="signal peptide" evidence="1">
    <location>
        <begin position="1"/>
        <end position="20"/>
    </location>
</feature>
<dbReference type="PANTHER" id="PTHR38792:SF3">
    <property type="entry name" value="BNR_ASP-BOX REPEAT DOMAIN PROTEIN (AFU_ORTHOLOGUE AFUA_7G06430)-RELATED"/>
    <property type="match status" value="1"/>
</dbReference>
<comment type="caution">
    <text evidence="3">The sequence shown here is derived from an EMBL/GenBank/DDBJ whole genome shotgun (WGS) entry which is preliminary data.</text>
</comment>
<dbReference type="GO" id="GO:0046556">
    <property type="term" value="F:alpha-L-arabinofuranosidase activity"/>
    <property type="evidence" value="ECO:0007669"/>
    <property type="project" value="InterPro"/>
</dbReference>
<dbReference type="EMBL" id="JAFREP010000003">
    <property type="protein sequence ID" value="MBO1317734.1"/>
    <property type="molecule type" value="Genomic_DNA"/>
</dbReference>